<protein>
    <submittedName>
        <fullName evidence="1">Uncharacterized protein</fullName>
    </submittedName>
</protein>
<evidence type="ECO:0000313" key="2">
    <source>
        <dbReference type="Proteomes" id="UP000250140"/>
    </source>
</evidence>
<dbReference type="OrthoDB" id="3795850at2759"/>
<dbReference type="Proteomes" id="UP000250140">
    <property type="component" value="Unassembled WGS sequence"/>
</dbReference>
<gene>
    <name evidence="1" type="ORF">AOQ84DRAFT_164429</name>
</gene>
<reference evidence="1 2" key="1">
    <citation type="journal article" date="2016" name="Nat. Commun.">
        <title>Ectomycorrhizal ecology is imprinted in the genome of the dominant symbiotic fungus Cenococcum geophilum.</title>
        <authorList>
            <consortium name="DOE Joint Genome Institute"/>
            <person name="Peter M."/>
            <person name="Kohler A."/>
            <person name="Ohm R.A."/>
            <person name="Kuo A."/>
            <person name="Krutzmann J."/>
            <person name="Morin E."/>
            <person name="Arend M."/>
            <person name="Barry K.W."/>
            <person name="Binder M."/>
            <person name="Choi C."/>
            <person name="Clum A."/>
            <person name="Copeland A."/>
            <person name="Grisel N."/>
            <person name="Haridas S."/>
            <person name="Kipfer T."/>
            <person name="LaButti K."/>
            <person name="Lindquist E."/>
            <person name="Lipzen A."/>
            <person name="Maire R."/>
            <person name="Meier B."/>
            <person name="Mihaltcheva S."/>
            <person name="Molinier V."/>
            <person name="Murat C."/>
            <person name="Poggeler S."/>
            <person name="Quandt C.A."/>
            <person name="Sperisen C."/>
            <person name="Tritt A."/>
            <person name="Tisserant E."/>
            <person name="Crous P.W."/>
            <person name="Henrissat B."/>
            <person name="Nehls U."/>
            <person name="Egli S."/>
            <person name="Spatafora J.W."/>
            <person name="Grigoriev I.V."/>
            <person name="Martin F.M."/>
        </authorList>
    </citation>
    <scope>NUCLEOTIDE SEQUENCE [LARGE SCALE GENOMIC DNA]</scope>
    <source>
        <strain evidence="1 2">CBS 207.34</strain>
    </source>
</reference>
<accession>A0A8E2F823</accession>
<evidence type="ECO:0000313" key="1">
    <source>
        <dbReference type="EMBL" id="OCL12144.1"/>
    </source>
</evidence>
<organism evidence="1 2">
    <name type="scientific">Glonium stellatum</name>
    <dbReference type="NCBI Taxonomy" id="574774"/>
    <lineage>
        <taxon>Eukaryota</taxon>
        <taxon>Fungi</taxon>
        <taxon>Dikarya</taxon>
        <taxon>Ascomycota</taxon>
        <taxon>Pezizomycotina</taxon>
        <taxon>Dothideomycetes</taxon>
        <taxon>Pleosporomycetidae</taxon>
        <taxon>Gloniales</taxon>
        <taxon>Gloniaceae</taxon>
        <taxon>Glonium</taxon>
    </lineage>
</organism>
<sequence>MCQNCSFESKTTMGVVWGLPVDPAKLGAHLEAYVDMKPTIDALRLCNRFGGGPEAYITHLPQELVSMIELELVRKLRIHYYHSHWGNELRCLEQHCDLEDHFDEEEMQEIKIRAANELNLTETDWVQNDRTEYLDYIEDQVYQTIVGSERVERKHFLKTRHWMGRFDLYGGHFNVLESTLASDFGLHAVISHHRIPNNQRELRDYAAGSDHPAETTICYLTLPAIVATEDNRDGVDTEQTNVFRDSTMSAFLDITSLTITDKQSARFGRAMQILGLKPCIHFTQLSNTLAAVSTAGSERHLLTRNPKQKSLRRFYEELYYEENQESVAKAKERAKKLENSQWPRLVVFASNHHPSI</sequence>
<keyword evidence="2" id="KW-1185">Reference proteome</keyword>
<dbReference type="AlphaFoldDB" id="A0A8E2F823"/>
<proteinExistence type="predicted"/>
<dbReference type="EMBL" id="KV748920">
    <property type="protein sequence ID" value="OCL12144.1"/>
    <property type="molecule type" value="Genomic_DNA"/>
</dbReference>
<name>A0A8E2F823_9PEZI</name>